<evidence type="ECO:0000313" key="3">
    <source>
        <dbReference type="EMBL" id="KAF9807903.1"/>
    </source>
</evidence>
<keyword evidence="1" id="KW-0560">Oxidoreductase</keyword>
<name>A0A8H7TZ41_9APHY</name>
<protein>
    <recommendedName>
        <fullName evidence="2">Enoyl reductase (ER) domain-containing protein</fullName>
    </recommendedName>
</protein>
<dbReference type="PANTHER" id="PTHR43205:SF42">
    <property type="entry name" value="ALCOHOL DEHYDROGENASE, ZINC-CONTAINING (AFU_ORTHOLOGUE AFUA_7G04530)"/>
    <property type="match status" value="1"/>
</dbReference>
<evidence type="ECO:0000313" key="4">
    <source>
        <dbReference type="Proteomes" id="UP000639403"/>
    </source>
</evidence>
<dbReference type="InterPro" id="IPR036291">
    <property type="entry name" value="NAD(P)-bd_dom_sf"/>
</dbReference>
<dbReference type="CDD" id="cd05288">
    <property type="entry name" value="PGDH"/>
    <property type="match status" value="1"/>
</dbReference>
<dbReference type="SMART" id="SM00829">
    <property type="entry name" value="PKS_ER"/>
    <property type="match status" value="1"/>
</dbReference>
<proteinExistence type="predicted"/>
<dbReference type="InterPro" id="IPR011032">
    <property type="entry name" value="GroES-like_sf"/>
</dbReference>
<organism evidence="3 4">
    <name type="scientific">Rhodonia placenta</name>
    <dbReference type="NCBI Taxonomy" id="104341"/>
    <lineage>
        <taxon>Eukaryota</taxon>
        <taxon>Fungi</taxon>
        <taxon>Dikarya</taxon>
        <taxon>Basidiomycota</taxon>
        <taxon>Agaricomycotina</taxon>
        <taxon>Agaricomycetes</taxon>
        <taxon>Polyporales</taxon>
        <taxon>Adustoporiaceae</taxon>
        <taxon>Rhodonia</taxon>
    </lineage>
</organism>
<sequence length="465" mass="51023">MSPSHYTQIVLASRPADSAFIEADNFRKEVVPFDLKPQKGQVLIRVQYLSIDPATRLWLSETKTFLAPIPIGSIMQTIGIGAVIASGEDTSLVPGDLVSGDLNMAEYTIRDATAVQKLELPPKTQALDYIGPLGHIGLTAYFGLIDIAQIKAGETLVVSGAAGAIGSIVIGISGSTKKCEWLEQELGIDKALNYKNPTFKDDFSKAVGTLDVFYDNVGGEALDLALASMNLHARIIICGGISQYNTAEQYPLRNYFQLLSKRATMRGFSLYDYTARLEEGRKYLTELITKGAIKQRYHILNGLDTAPGSLGILFRGENEGKLIFTLATDVQLHGSSDVNLNHYHQGRYIEVVDAWATSITLLPDKESSCILPIRSHMRQNVLEDDKQAARASLNASGHYSSTTFAGSGRQPKPCLRCEQTRPERCISQHIGSRMTTDTEDVYSVYMLLLLQGYQCLRSSWAEALG</sequence>
<dbReference type="Pfam" id="PF00107">
    <property type="entry name" value="ADH_zinc_N"/>
    <property type="match status" value="1"/>
</dbReference>
<evidence type="ECO:0000256" key="1">
    <source>
        <dbReference type="ARBA" id="ARBA00023002"/>
    </source>
</evidence>
<dbReference type="SUPFAM" id="SSF50129">
    <property type="entry name" value="GroES-like"/>
    <property type="match status" value="1"/>
</dbReference>
<dbReference type="Gene3D" id="3.90.180.10">
    <property type="entry name" value="Medium-chain alcohol dehydrogenases, catalytic domain"/>
    <property type="match status" value="1"/>
</dbReference>
<dbReference type="InterPro" id="IPR013149">
    <property type="entry name" value="ADH-like_C"/>
</dbReference>
<reference evidence="3" key="1">
    <citation type="submission" date="2020-11" db="EMBL/GenBank/DDBJ databases">
        <authorList>
            <person name="Koelle M."/>
            <person name="Horta M.A.C."/>
            <person name="Nowrousian M."/>
            <person name="Ohm R.A."/>
            <person name="Benz P."/>
            <person name="Pilgard A."/>
        </authorList>
    </citation>
    <scope>NUCLEOTIDE SEQUENCE</scope>
    <source>
        <strain evidence="3">FPRL280</strain>
    </source>
</reference>
<evidence type="ECO:0000259" key="2">
    <source>
        <dbReference type="SMART" id="SM00829"/>
    </source>
</evidence>
<dbReference type="GO" id="GO:0016628">
    <property type="term" value="F:oxidoreductase activity, acting on the CH-CH group of donors, NAD or NADP as acceptor"/>
    <property type="evidence" value="ECO:0007669"/>
    <property type="project" value="InterPro"/>
</dbReference>
<reference evidence="3" key="2">
    <citation type="journal article" name="Front. Microbiol.">
        <title>Degradative Capacity of Two Strains of Rhodonia placenta: From Phenotype to Genotype.</title>
        <authorList>
            <person name="Kolle M."/>
            <person name="Horta M.A.C."/>
            <person name="Nowrousian M."/>
            <person name="Ohm R.A."/>
            <person name="Benz J.P."/>
            <person name="Pilgard A."/>
        </authorList>
    </citation>
    <scope>NUCLEOTIDE SEQUENCE</scope>
    <source>
        <strain evidence="3">FPRL280</strain>
    </source>
</reference>
<accession>A0A8H7TZ41</accession>
<dbReference type="InterPro" id="IPR045010">
    <property type="entry name" value="MDR_fam"/>
</dbReference>
<dbReference type="InterPro" id="IPR041694">
    <property type="entry name" value="ADH_N_2"/>
</dbReference>
<dbReference type="PANTHER" id="PTHR43205">
    <property type="entry name" value="PROSTAGLANDIN REDUCTASE"/>
    <property type="match status" value="1"/>
</dbReference>
<dbReference type="Proteomes" id="UP000639403">
    <property type="component" value="Unassembled WGS sequence"/>
</dbReference>
<dbReference type="Pfam" id="PF16884">
    <property type="entry name" value="ADH_N_2"/>
    <property type="match status" value="1"/>
</dbReference>
<dbReference type="AlphaFoldDB" id="A0A8H7TZ41"/>
<dbReference type="InterPro" id="IPR020843">
    <property type="entry name" value="ER"/>
</dbReference>
<gene>
    <name evidence="3" type="ORF">IEO21_08042</name>
</gene>
<dbReference type="SUPFAM" id="SSF51735">
    <property type="entry name" value="NAD(P)-binding Rossmann-fold domains"/>
    <property type="match status" value="1"/>
</dbReference>
<dbReference type="Gene3D" id="3.40.50.720">
    <property type="entry name" value="NAD(P)-binding Rossmann-like Domain"/>
    <property type="match status" value="1"/>
</dbReference>
<dbReference type="EMBL" id="JADOXO010000258">
    <property type="protein sequence ID" value="KAF9807903.1"/>
    <property type="molecule type" value="Genomic_DNA"/>
</dbReference>
<comment type="caution">
    <text evidence="3">The sequence shown here is derived from an EMBL/GenBank/DDBJ whole genome shotgun (WGS) entry which is preliminary data.</text>
</comment>
<feature type="domain" description="Enoyl reductase (ER)" evidence="2">
    <location>
        <begin position="22"/>
        <end position="324"/>
    </location>
</feature>